<feature type="compositionally biased region" description="Low complexity" evidence="1">
    <location>
        <begin position="206"/>
        <end position="224"/>
    </location>
</feature>
<accession>F4PKB0</accession>
<feature type="compositionally biased region" description="Low complexity" evidence="1">
    <location>
        <begin position="137"/>
        <end position="158"/>
    </location>
</feature>
<dbReference type="AlphaFoldDB" id="F4PKB0"/>
<evidence type="ECO:0000313" key="3">
    <source>
        <dbReference type="Proteomes" id="UP000007797"/>
    </source>
</evidence>
<dbReference type="KEGG" id="dfa:DFA_06172"/>
<proteinExistence type="predicted"/>
<name>F4PKB0_CACFS</name>
<evidence type="ECO:0000256" key="1">
    <source>
        <dbReference type="SAM" id="MobiDB-lite"/>
    </source>
</evidence>
<dbReference type="Proteomes" id="UP000007797">
    <property type="component" value="Unassembled WGS sequence"/>
</dbReference>
<dbReference type="GeneID" id="14876438"/>
<gene>
    <name evidence="2" type="ORF">DFA_06172</name>
</gene>
<evidence type="ECO:0000313" key="2">
    <source>
        <dbReference type="EMBL" id="EGG24034.1"/>
    </source>
</evidence>
<feature type="region of interest" description="Disordered" evidence="1">
    <location>
        <begin position="93"/>
        <end position="164"/>
    </location>
</feature>
<sequence>MSKCEADQRMDVGSIRLSCMYPNQQWESHPHWGQHIQINQPNVNYNQLNQILPPYNQIQPPYNQNNNLTYDQFTPIYQINQHNNVNYNQLNQIQPLYNPPYPNLHQPVNFGQQSQQTQQTQQTQQSQQQQTKRRKTSSQPTSTTSTTTTSTTSTTSTTKNPRKCKKGCGGLIIHHPYNSILKAKHCPSVPLPEPITTVNLLSTGDTTIPSTSTTTTKTTTSTTTTPPPPTTSTTSTTTTPTPPTSYLDKLEEIKRDPYISKTISIRRCNYKNGSPSQKVKDMNNPTPQDI</sequence>
<feature type="compositionally biased region" description="Low complexity" evidence="1">
    <location>
        <begin position="112"/>
        <end position="130"/>
    </location>
</feature>
<feature type="compositionally biased region" description="Polar residues" evidence="1">
    <location>
        <begin position="271"/>
        <end position="290"/>
    </location>
</feature>
<feature type="region of interest" description="Disordered" evidence="1">
    <location>
        <begin position="200"/>
        <end position="246"/>
    </location>
</feature>
<dbReference type="EMBL" id="GL883007">
    <property type="protein sequence ID" value="EGG24034.1"/>
    <property type="molecule type" value="Genomic_DNA"/>
</dbReference>
<organism evidence="2 3">
    <name type="scientific">Cavenderia fasciculata</name>
    <name type="common">Slime mold</name>
    <name type="synonym">Dictyostelium fasciculatum</name>
    <dbReference type="NCBI Taxonomy" id="261658"/>
    <lineage>
        <taxon>Eukaryota</taxon>
        <taxon>Amoebozoa</taxon>
        <taxon>Evosea</taxon>
        <taxon>Eumycetozoa</taxon>
        <taxon>Dictyostelia</taxon>
        <taxon>Acytosteliales</taxon>
        <taxon>Cavenderiaceae</taxon>
        <taxon>Cavenderia</taxon>
    </lineage>
</organism>
<keyword evidence="3" id="KW-1185">Reference proteome</keyword>
<protein>
    <submittedName>
        <fullName evidence="2">Uncharacterized protein</fullName>
    </submittedName>
</protein>
<feature type="region of interest" description="Disordered" evidence="1">
    <location>
        <begin position="267"/>
        <end position="290"/>
    </location>
</feature>
<dbReference type="RefSeq" id="XP_004361885.1">
    <property type="nucleotide sequence ID" value="XM_004361828.1"/>
</dbReference>
<reference evidence="3" key="1">
    <citation type="journal article" date="2011" name="Genome Res.">
        <title>Phylogeny-wide analysis of social amoeba genomes highlights ancient origins for complex intercellular communication.</title>
        <authorList>
            <person name="Heidel A.J."/>
            <person name="Lawal H.M."/>
            <person name="Felder M."/>
            <person name="Schilde C."/>
            <person name="Helps N.R."/>
            <person name="Tunggal B."/>
            <person name="Rivero F."/>
            <person name="John U."/>
            <person name="Schleicher M."/>
            <person name="Eichinger L."/>
            <person name="Platzer M."/>
            <person name="Noegel A.A."/>
            <person name="Schaap P."/>
            <person name="Gloeckner G."/>
        </authorList>
    </citation>
    <scope>NUCLEOTIDE SEQUENCE [LARGE SCALE GENOMIC DNA]</scope>
    <source>
        <strain evidence="3">SH3</strain>
    </source>
</reference>